<keyword evidence="2" id="KW-1185">Reference proteome</keyword>
<sequence>MAREVMGDEESPSLCWGNAQEMGVGARSHQPSLGGTLSMSVMFLLLLMSCEQEPGLQRNTSMFTLAQWRTESLHR</sequence>
<gene>
    <name evidence="1" type="ORF">EYF80_029106</name>
</gene>
<protein>
    <submittedName>
        <fullName evidence="1">Uncharacterized protein</fullName>
    </submittedName>
</protein>
<dbReference type="Proteomes" id="UP000314294">
    <property type="component" value="Unassembled WGS sequence"/>
</dbReference>
<accession>A0A4Z2H6J7</accession>
<dbReference type="EMBL" id="SRLO01000330">
    <property type="protein sequence ID" value="TNN60633.1"/>
    <property type="molecule type" value="Genomic_DNA"/>
</dbReference>
<comment type="caution">
    <text evidence="1">The sequence shown here is derived from an EMBL/GenBank/DDBJ whole genome shotgun (WGS) entry which is preliminary data.</text>
</comment>
<dbReference type="AlphaFoldDB" id="A0A4Z2H6J7"/>
<evidence type="ECO:0000313" key="1">
    <source>
        <dbReference type="EMBL" id="TNN60633.1"/>
    </source>
</evidence>
<name>A0A4Z2H6J7_9TELE</name>
<evidence type="ECO:0000313" key="2">
    <source>
        <dbReference type="Proteomes" id="UP000314294"/>
    </source>
</evidence>
<proteinExistence type="predicted"/>
<organism evidence="1 2">
    <name type="scientific">Liparis tanakae</name>
    <name type="common">Tanaka's snailfish</name>
    <dbReference type="NCBI Taxonomy" id="230148"/>
    <lineage>
        <taxon>Eukaryota</taxon>
        <taxon>Metazoa</taxon>
        <taxon>Chordata</taxon>
        <taxon>Craniata</taxon>
        <taxon>Vertebrata</taxon>
        <taxon>Euteleostomi</taxon>
        <taxon>Actinopterygii</taxon>
        <taxon>Neopterygii</taxon>
        <taxon>Teleostei</taxon>
        <taxon>Neoteleostei</taxon>
        <taxon>Acanthomorphata</taxon>
        <taxon>Eupercaria</taxon>
        <taxon>Perciformes</taxon>
        <taxon>Cottioidei</taxon>
        <taxon>Cottales</taxon>
        <taxon>Liparidae</taxon>
        <taxon>Liparis</taxon>
    </lineage>
</organism>
<reference evidence="1 2" key="1">
    <citation type="submission" date="2019-03" db="EMBL/GenBank/DDBJ databases">
        <title>First draft genome of Liparis tanakae, snailfish: a comprehensive survey of snailfish specific genes.</title>
        <authorList>
            <person name="Kim W."/>
            <person name="Song I."/>
            <person name="Jeong J.-H."/>
            <person name="Kim D."/>
            <person name="Kim S."/>
            <person name="Ryu S."/>
            <person name="Song J.Y."/>
            <person name="Lee S.K."/>
        </authorList>
    </citation>
    <scope>NUCLEOTIDE SEQUENCE [LARGE SCALE GENOMIC DNA]</scope>
    <source>
        <tissue evidence="1">Muscle</tissue>
    </source>
</reference>